<evidence type="ECO:0000313" key="3">
    <source>
        <dbReference type="Proteomes" id="UP000310158"/>
    </source>
</evidence>
<dbReference type="EMBL" id="SGPL01000124">
    <property type="protein sequence ID" value="THH17152.1"/>
    <property type="molecule type" value="Genomic_DNA"/>
</dbReference>
<accession>A0A4S4LX98</accession>
<dbReference type="OrthoDB" id="47375at2759"/>
<evidence type="ECO:0000313" key="2">
    <source>
        <dbReference type="EMBL" id="THH17152.1"/>
    </source>
</evidence>
<evidence type="ECO:0008006" key="4">
    <source>
        <dbReference type="Google" id="ProtNLM"/>
    </source>
</evidence>
<organism evidence="2 3">
    <name type="scientific">Bondarzewia mesenterica</name>
    <dbReference type="NCBI Taxonomy" id="1095465"/>
    <lineage>
        <taxon>Eukaryota</taxon>
        <taxon>Fungi</taxon>
        <taxon>Dikarya</taxon>
        <taxon>Basidiomycota</taxon>
        <taxon>Agaricomycotina</taxon>
        <taxon>Agaricomycetes</taxon>
        <taxon>Russulales</taxon>
        <taxon>Bondarzewiaceae</taxon>
        <taxon>Bondarzewia</taxon>
    </lineage>
</organism>
<keyword evidence="3" id="KW-1185">Reference proteome</keyword>
<dbReference type="AlphaFoldDB" id="A0A4S4LX98"/>
<feature type="compositionally biased region" description="Basic residues" evidence="1">
    <location>
        <begin position="434"/>
        <end position="445"/>
    </location>
</feature>
<comment type="caution">
    <text evidence="2">The sequence shown here is derived from an EMBL/GenBank/DDBJ whole genome shotgun (WGS) entry which is preliminary data.</text>
</comment>
<evidence type="ECO:0000256" key="1">
    <source>
        <dbReference type="SAM" id="MobiDB-lite"/>
    </source>
</evidence>
<gene>
    <name evidence="2" type="ORF">EW146_g3621</name>
</gene>
<reference evidence="2 3" key="1">
    <citation type="submission" date="2019-02" db="EMBL/GenBank/DDBJ databases">
        <title>Genome sequencing of the rare red list fungi Bondarzewia mesenterica.</title>
        <authorList>
            <person name="Buettner E."/>
            <person name="Kellner H."/>
        </authorList>
    </citation>
    <scope>NUCLEOTIDE SEQUENCE [LARGE SCALE GENOMIC DNA]</scope>
    <source>
        <strain evidence="2 3">DSM 108281</strain>
    </source>
</reference>
<name>A0A4S4LX98_9AGAM</name>
<dbReference type="Proteomes" id="UP000310158">
    <property type="component" value="Unassembled WGS sequence"/>
</dbReference>
<sequence length="517" mass="57708">MLALIRLAPVSPPYRRLAALLLAIPPAIFLFLGATHTKLSTRSGLTLVHPSWHTATYRDTRDSSHDSELKTHTIISGTPHVDMTFIDSSTELQLGIVSRIYVVSLPRRTDRRHRMHQLGHTLGLNWTYVDAVDIDNPAIAAILRQVRVLRNNVVSFSALSSTISNIASNTSGNTAMSKFDWPTEIDVLTSSDDPLALAGSDIWTHSSTHSSFDPSLVGETLDKFSLDLHLKNFIYRPPRPLVNLACTSGNALLPPRKSGFPAHMILTPARIACWHSHVEVIRAIATSNDEGPVLVLEDDIDMERDIQERLTTVWDALPADWDIVYLGRIPYLQRYIDIRAANTSGHRALLVKRKNISSTPPWHCVGPSPVVRTQVHPCLRALSPRRATHLVTSPSSALRLLPCHRPSARVARAQRTAERIQHRSSRNRAAQGRQQRRRVRPRQRLARGAGQWSARVNGNAERDRLLNCTLDPEGRRGVVFVLSMCLQTMAMLLASKALQPVFLQIRKGATSAYYEVQ</sequence>
<feature type="region of interest" description="Disordered" evidence="1">
    <location>
        <begin position="416"/>
        <end position="450"/>
    </location>
</feature>
<protein>
    <recommendedName>
        <fullName evidence="4">Glycosyltransferase family 25 protein</fullName>
    </recommendedName>
</protein>
<proteinExistence type="predicted"/>